<name>A0A2S8B3P5_9SPHN</name>
<gene>
    <name evidence="1" type="ORF">CVO77_18420</name>
</gene>
<reference evidence="2" key="1">
    <citation type="submission" date="2017-11" db="EMBL/GenBank/DDBJ databases">
        <title>The complete genome sequence of Sphingopyxis pomeranensis sp. nov. strain WS5A3p.</title>
        <authorList>
            <person name="Kaminski M.A."/>
        </authorList>
    </citation>
    <scope>NUCLEOTIDE SEQUENCE [LARGE SCALE GENOMIC DNA]</scope>
    <source>
        <strain evidence="2">WS5A3p</strain>
    </source>
</reference>
<dbReference type="Proteomes" id="UP000238954">
    <property type="component" value="Chromosome"/>
</dbReference>
<sequence length="63" mass="6944">MIAPSFVPGAAANHHNLVLWRWGPELPHRVIVYDPSGRLPRISLAGRRLGSDEPYRSAILTSA</sequence>
<keyword evidence="2" id="KW-1185">Reference proteome</keyword>
<dbReference type="AlphaFoldDB" id="A0A2S8B3P5"/>
<evidence type="ECO:0000313" key="1">
    <source>
        <dbReference type="EMBL" id="PQM26946.1"/>
    </source>
</evidence>
<protein>
    <submittedName>
        <fullName evidence="1">Uncharacterized protein</fullName>
    </submittedName>
</protein>
<comment type="caution">
    <text evidence="1">The sequence shown here is derived from an EMBL/GenBank/DDBJ whole genome shotgun (WGS) entry which is preliminary data.</text>
</comment>
<dbReference type="EMBL" id="PHFW01000003">
    <property type="protein sequence ID" value="PQM26946.1"/>
    <property type="molecule type" value="Genomic_DNA"/>
</dbReference>
<organism evidence="1 2">
    <name type="scientific">Sphingopyxis lindanitolerans</name>
    <dbReference type="NCBI Taxonomy" id="2054227"/>
    <lineage>
        <taxon>Bacteria</taxon>
        <taxon>Pseudomonadati</taxon>
        <taxon>Pseudomonadota</taxon>
        <taxon>Alphaproteobacteria</taxon>
        <taxon>Sphingomonadales</taxon>
        <taxon>Sphingomonadaceae</taxon>
        <taxon>Sphingopyxis</taxon>
    </lineage>
</organism>
<evidence type="ECO:0000313" key="2">
    <source>
        <dbReference type="Proteomes" id="UP000238954"/>
    </source>
</evidence>
<proteinExistence type="predicted"/>
<accession>A0A2S8B3P5</accession>